<organism evidence="3 4">
    <name type="scientific">Heterodera trifolii</name>
    <dbReference type="NCBI Taxonomy" id="157864"/>
    <lineage>
        <taxon>Eukaryota</taxon>
        <taxon>Metazoa</taxon>
        <taxon>Ecdysozoa</taxon>
        <taxon>Nematoda</taxon>
        <taxon>Chromadorea</taxon>
        <taxon>Rhabditida</taxon>
        <taxon>Tylenchina</taxon>
        <taxon>Tylenchomorpha</taxon>
        <taxon>Tylenchoidea</taxon>
        <taxon>Heteroderidae</taxon>
        <taxon>Heteroderinae</taxon>
        <taxon>Heterodera</taxon>
    </lineage>
</organism>
<evidence type="ECO:0000256" key="2">
    <source>
        <dbReference type="SAM" id="Phobius"/>
    </source>
</evidence>
<name>A0ABD2K428_9BILA</name>
<feature type="transmembrane region" description="Helical" evidence="2">
    <location>
        <begin position="192"/>
        <end position="216"/>
    </location>
</feature>
<keyword evidence="2" id="KW-0472">Membrane</keyword>
<evidence type="ECO:0000256" key="1">
    <source>
        <dbReference type="ARBA" id="ARBA00006803"/>
    </source>
</evidence>
<dbReference type="EMBL" id="JBICBT010000837">
    <property type="protein sequence ID" value="KAL3097650.1"/>
    <property type="molecule type" value="Genomic_DNA"/>
</dbReference>
<evidence type="ECO:0008006" key="5">
    <source>
        <dbReference type="Google" id="ProtNLM"/>
    </source>
</evidence>
<keyword evidence="2" id="KW-1133">Transmembrane helix</keyword>
<sequence>MFISICNFILVLRTALLHTNLKWILLAQSVCICMSELCRFTVNVSKIPAQNIYANQTHFGTQFASVYIFSNIFRFMLSYVLLAERCMATLMFRHYFEQNVEYWMNFLCLIVLLAISYGVQVTQNYSPHEFNQTTLFSVCALIVLQNGAIIVLWLIYTYNKNKYRNANVVLTLNQRFQLSENIRTLKQLAPTFILYSINAFLVYGIKFLFIFGWVSNDHTKKLAFICQTLLLAIVNIGIELTVITHHPLLKRRAIQWILNTVKLCRRNHVSDTQSLQKQMPKSLFGDELIIQNQKQADYFDMLSKSWR</sequence>
<evidence type="ECO:0000313" key="4">
    <source>
        <dbReference type="Proteomes" id="UP001620626"/>
    </source>
</evidence>
<dbReference type="AlphaFoldDB" id="A0ABD2K428"/>
<comment type="caution">
    <text evidence="3">The sequence shown here is derived from an EMBL/GenBank/DDBJ whole genome shotgun (WGS) entry which is preliminary data.</text>
</comment>
<comment type="similarity">
    <text evidence="1">Belongs to the nematode receptor-like protein sre family.</text>
</comment>
<dbReference type="InterPro" id="IPR052854">
    <property type="entry name" value="Serpentine_rcpt_epsilon"/>
</dbReference>
<accession>A0ABD2K428</accession>
<proteinExistence type="inferred from homology"/>
<reference evidence="3 4" key="1">
    <citation type="submission" date="2024-10" db="EMBL/GenBank/DDBJ databases">
        <authorList>
            <person name="Kim D."/>
        </authorList>
    </citation>
    <scope>NUCLEOTIDE SEQUENCE [LARGE SCALE GENOMIC DNA]</scope>
    <source>
        <strain evidence="3">BH-2024</strain>
    </source>
</reference>
<keyword evidence="4" id="KW-1185">Reference proteome</keyword>
<dbReference type="PANTHER" id="PTHR47518">
    <property type="entry name" value="SERPENTINE RECEPTOR CLASS EPSILON-13-RELATED"/>
    <property type="match status" value="1"/>
</dbReference>
<dbReference type="InterPro" id="IPR004151">
    <property type="entry name" value="7TM_GPCR_serpentine_rcpt_Sre"/>
</dbReference>
<feature type="transmembrane region" description="Helical" evidence="2">
    <location>
        <begin position="102"/>
        <end position="122"/>
    </location>
</feature>
<dbReference type="Pfam" id="PF03125">
    <property type="entry name" value="Sre"/>
    <property type="match status" value="1"/>
</dbReference>
<feature type="transmembrane region" description="Helical" evidence="2">
    <location>
        <begin position="62"/>
        <end position="82"/>
    </location>
</feature>
<keyword evidence="2" id="KW-0812">Transmembrane</keyword>
<dbReference type="Proteomes" id="UP001620626">
    <property type="component" value="Unassembled WGS sequence"/>
</dbReference>
<dbReference type="PANTHER" id="PTHR47518:SF9">
    <property type="entry name" value="SERPENTINE RECEPTOR, CLASS T"/>
    <property type="match status" value="1"/>
</dbReference>
<feature type="transmembrane region" description="Helical" evidence="2">
    <location>
        <begin position="222"/>
        <end position="243"/>
    </location>
</feature>
<feature type="transmembrane region" description="Helical" evidence="2">
    <location>
        <begin position="134"/>
        <end position="156"/>
    </location>
</feature>
<gene>
    <name evidence="3" type="ORF">niasHT_020323</name>
</gene>
<evidence type="ECO:0000313" key="3">
    <source>
        <dbReference type="EMBL" id="KAL3097650.1"/>
    </source>
</evidence>
<protein>
    <recommendedName>
        <fullName evidence="5">Gustatory receptor</fullName>
    </recommendedName>
</protein>